<dbReference type="PANTHER" id="PTHR35335">
    <property type="entry name" value="UPF0716 PROTEIN FXSA"/>
    <property type="match status" value="1"/>
</dbReference>
<evidence type="ECO:0000256" key="1">
    <source>
        <dbReference type="SAM" id="MobiDB-lite"/>
    </source>
</evidence>
<evidence type="ECO:0008006" key="5">
    <source>
        <dbReference type="Google" id="ProtNLM"/>
    </source>
</evidence>
<evidence type="ECO:0000313" key="3">
    <source>
        <dbReference type="EMBL" id="KKB07812.1"/>
    </source>
</evidence>
<dbReference type="InterPro" id="IPR007313">
    <property type="entry name" value="FxsA"/>
</dbReference>
<keyword evidence="2" id="KW-1133">Transmembrane helix</keyword>
<keyword evidence="4" id="KW-1185">Reference proteome</keyword>
<dbReference type="NCBIfam" id="NF008528">
    <property type="entry name" value="PRK11463.1-2"/>
    <property type="match status" value="1"/>
</dbReference>
<feature type="transmembrane region" description="Helical" evidence="2">
    <location>
        <begin position="77"/>
        <end position="101"/>
    </location>
</feature>
<dbReference type="PATRIC" id="fig|429727.3.peg.2931"/>
<protein>
    <recommendedName>
        <fullName evidence="5">Exclusion suppressor FxsA</fullName>
    </recommendedName>
</protein>
<evidence type="ECO:0000256" key="2">
    <source>
        <dbReference type="SAM" id="Phobius"/>
    </source>
</evidence>
<dbReference type="Proteomes" id="UP000033649">
    <property type="component" value="Unassembled WGS sequence"/>
</dbReference>
<dbReference type="OrthoDB" id="9792788at2"/>
<keyword evidence="2" id="KW-0472">Membrane</keyword>
<dbReference type="STRING" id="429727.VE26_14295"/>
<dbReference type="RefSeq" id="WP_046105842.1">
    <property type="nucleotide sequence ID" value="NZ_JZEY01000061.1"/>
</dbReference>
<dbReference type="GO" id="GO:0016020">
    <property type="term" value="C:membrane"/>
    <property type="evidence" value="ECO:0007669"/>
    <property type="project" value="InterPro"/>
</dbReference>
<dbReference type="PANTHER" id="PTHR35335:SF1">
    <property type="entry name" value="UPF0716 PROTEIN FXSA"/>
    <property type="match status" value="1"/>
</dbReference>
<dbReference type="EMBL" id="JZEY01000061">
    <property type="protein sequence ID" value="KKB07812.1"/>
    <property type="molecule type" value="Genomic_DNA"/>
</dbReference>
<proteinExistence type="predicted"/>
<dbReference type="AlphaFoldDB" id="A0A0F5FHY4"/>
<comment type="caution">
    <text evidence="3">The sequence shown here is derived from an EMBL/GenBank/DDBJ whole genome shotgun (WGS) entry which is preliminary data.</text>
</comment>
<dbReference type="Pfam" id="PF04186">
    <property type="entry name" value="FxsA"/>
    <property type="match status" value="1"/>
</dbReference>
<gene>
    <name evidence="3" type="ORF">VE26_14295</name>
</gene>
<name>A0A0F5FHY4_9HYPH</name>
<evidence type="ECO:0000313" key="4">
    <source>
        <dbReference type="Proteomes" id="UP000033649"/>
    </source>
</evidence>
<accession>A0A0F5FHY4</accession>
<reference evidence="3 4" key="1">
    <citation type="submission" date="2015-03" db="EMBL/GenBank/DDBJ databases">
        <authorList>
            <person name="Hassan Y."/>
            <person name="Lepp D."/>
            <person name="Li X.-Z."/>
            <person name="Zhou T."/>
        </authorList>
    </citation>
    <scope>NUCLEOTIDE SEQUENCE [LARGE SCALE GENOMIC DNA]</scope>
    <source>
        <strain evidence="3 4">IPL18</strain>
    </source>
</reference>
<sequence length="156" mass="16609">MARFFALGFFLLPLVEIALFILVGRAIGLLPTLGLVVLGGVAGAMLLRQQGLGVVARLRSNVSAGTLPGKTMFDTMLIGLAGVLLILPGFFSDAIALILLIPAVRNRLFGALAGRVRVVQTTTTYRRHDPAGEENGDESPPLIIDASNDDWRKDGK</sequence>
<feature type="region of interest" description="Disordered" evidence="1">
    <location>
        <begin position="127"/>
        <end position="156"/>
    </location>
</feature>
<organism evidence="3 4">
    <name type="scientific">Devosia chinhatensis</name>
    <dbReference type="NCBI Taxonomy" id="429727"/>
    <lineage>
        <taxon>Bacteria</taxon>
        <taxon>Pseudomonadati</taxon>
        <taxon>Pseudomonadota</taxon>
        <taxon>Alphaproteobacteria</taxon>
        <taxon>Hyphomicrobiales</taxon>
        <taxon>Devosiaceae</taxon>
        <taxon>Devosia</taxon>
    </lineage>
</organism>
<keyword evidence="2" id="KW-0812">Transmembrane</keyword>